<dbReference type="SMART" id="SM00028">
    <property type="entry name" value="TPR"/>
    <property type="match status" value="4"/>
</dbReference>
<dbReference type="RefSeq" id="WP_284296549.1">
    <property type="nucleotide sequence ID" value="NZ_BSSV01000002.1"/>
</dbReference>
<feature type="transmembrane region" description="Helical" evidence="3">
    <location>
        <begin position="412"/>
        <end position="431"/>
    </location>
</feature>
<evidence type="ECO:0000256" key="1">
    <source>
        <dbReference type="PROSITE-ProRule" id="PRU00339"/>
    </source>
</evidence>
<dbReference type="InterPro" id="IPR019734">
    <property type="entry name" value="TPR_rpt"/>
</dbReference>
<dbReference type="EMBL" id="BSSV01000002">
    <property type="protein sequence ID" value="GLX84859.1"/>
    <property type="molecule type" value="Genomic_DNA"/>
</dbReference>
<reference evidence="4 5" key="1">
    <citation type="submission" date="2023-03" db="EMBL/GenBank/DDBJ databases">
        <title>Thalassotalea loyana LMG 22536T draft genome sequence.</title>
        <authorList>
            <person name="Sawabe T."/>
        </authorList>
    </citation>
    <scope>NUCLEOTIDE SEQUENCE [LARGE SCALE GENOMIC DNA]</scope>
    <source>
        <strain evidence="4 5">LMG 22536</strain>
    </source>
</reference>
<dbReference type="InterPro" id="IPR011990">
    <property type="entry name" value="TPR-like_helical_dom_sf"/>
</dbReference>
<keyword evidence="1" id="KW-0802">TPR repeat</keyword>
<evidence type="ECO:0000256" key="3">
    <source>
        <dbReference type="SAM" id="Phobius"/>
    </source>
</evidence>
<evidence type="ECO:0000256" key="2">
    <source>
        <dbReference type="SAM" id="Coils"/>
    </source>
</evidence>
<evidence type="ECO:0008006" key="6">
    <source>
        <dbReference type="Google" id="ProtNLM"/>
    </source>
</evidence>
<dbReference type="Gene3D" id="1.25.40.10">
    <property type="entry name" value="Tetratricopeptide repeat domain"/>
    <property type="match status" value="2"/>
</dbReference>
<sequence length="522" mass="59421">MLRHLIFISSLIFVTNVYALQSEFEQRIEKAQSMTDHQEVLQALSTLENEVSSPVEQSLINLAIAQRLIAKGDIPGAQKSAIEAADYAELQGFPEHVAKANKLEAITYYYLGDYEKAVDGYNATLVHYRMTNDYVQQANLLNNIALVNTRIAEYESALAAYSEAQALYQRYGSVRDQIDIKHNLAVLYINLRQFDNAIEYFEELLAWHTENSNQEELTQIYAEYSVPLKQAQQYDKSLKFGLKARDYYQTTKNDYRLASTLHNLSEIQFELGNFEQAQAFAKESTLLAEKVGHQKALSGALYVLAKSYFASQDTVNALSYLSKANDIAMPAKDEALVKDIAWLYAMIYANQGNITQSLASQKFAINKQYELSNTALNTKLARYQSKQLSQQINQLKQQQALNDVKAKQAFQYWLSLLLGVVLFGLLSFFIYSRNVERNANKQLKEKVEERTQKIDDLNRELARTVKLKKESIEKLASQIAEPLAQITDKIEHIVTNDNLSEECKSALNEINKDIAEISDDLR</sequence>
<protein>
    <recommendedName>
        <fullName evidence="6">Tetratricopeptide repeat protein</fullName>
    </recommendedName>
</protein>
<proteinExistence type="predicted"/>
<keyword evidence="3" id="KW-0472">Membrane</keyword>
<comment type="caution">
    <text evidence="4">The sequence shown here is derived from an EMBL/GenBank/DDBJ whole genome shotgun (WGS) entry which is preliminary data.</text>
</comment>
<dbReference type="Pfam" id="PF14938">
    <property type="entry name" value="SNAP"/>
    <property type="match status" value="1"/>
</dbReference>
<dbReference type="Pfam" id="PF13181">
    <property type="entry name" value="TPR_8"/>
    <property type="match status" value="1"/>
</dbReference>
<name>A0ABQ6HBQ3_9GAMM</name>
<feature type="repeat" description="TPR" evidence="1">
    <location>
        <begin position="178"/>
        <end position="211"/>
    </location>
</feature>
<dbReference type="PROSITE" id="PS50005">
    <property type="entry name" value="TPR"/>
    <property type="match status" value="1"/>
</dbReference>
<accession>A0ABQ6HBQ3</accession>
<feature type="coiled-coil region" evidence="2">
    <location>
        <begin position="433"/>
        <end position="516"/>
    </location>
</feature>
<evidence type="ECO:0000313" key="4">
    <source>
        <dbReference type="EMBL" id="GLX84859.1"/>
    </source>
</evidence>
<organism evidence="4 5">
    <name type="scientific">Thalassotalea loyana</name>
    <dbReference type="NCBI Taxonomy" id="280483"/>
    <lineage>
        <taxon>Bacteria</taxon>
        <taxon>Pseudomonadati</taxon>
        <taxon>Pseudomonadota</taxon>
        <taxon>Gammaproteobacteria</taxon>
        <taxon>Alteromonadales</taxon>
        <taxon>Colwelliaceae</taxon>
        <taxon>Thalassotalea</taxon>
    </lineage>
</organism>
<keyword evidence="3" id="KW-0812">Transmembrane</keyword>
<dbReference type="Proteomes" id="UP001157134">
    <property type="component" value="Unassembled WGS sequence"/>
</dbReference>
<evidence type="ECO:0000313" key="5">
    <source>
        <dbReference type="Proteomes" id="UP001157134"/>
    </source>
</evidence>
<keyword evidence="5" id="KW-1185">Reference proteome</keyword>
<dbReference type="PANTHER" id="PTHR10098">
    <property type="entry name" value="RAPSYN-RELATED"/>
    <property type="match status" value="1"/>
</dbReference>
<dbReference type="SUPFAM" id="SSF48452">
    <property type="entry name" value="TPR-like"/>
    <property type="match status" value="2"/>
</dbReference>
<keyword evidence="2" id="KW-0175">Coiled coil</keyword>
<keyword evidence="3" id="KW-1133">Transmembrane helix</keyword>
<gene>
    <name evidence="4" type="ORF">tloyanaT_11110</name>
</gene>